<dbReference type="NCBIfam" id="NF004910">
    <property type="entry name" value="PRK06266.1"/>
    <property type="match status" value="1"/>
</dbReference>
<evidence type="ECO:0000313" key="8">
    <source>
        <dbReference type="Proteomes" id="UP000009227"/>
    </source>
</evidence>
<dbReference type="SMART" id="SM00531">
    <property type="entry name" value="TFIIE"/>
    <property type="match status" value="1"/>
</dbReference>
<dbReference type="PROSITE" id="PS51344">
    <property type="entry name" value="HTH_TFE_IIE"/>
    <property type="match status" value="1"/>
</dbReference>
<comment type="domain">
    <text evidence="4">The winged helix domain is involved in binding to DNA in the preinitiation complex.</text>
</comment>
<dbReference type="PANTHER" id="PTHR13097:SF7">
    <property type="entry name" value="GENERAL TRANSCRIPTION FACTOR IIE SUBUNIT 1"/>
    <property type="match status" value="1"/>
</dbReference>
<dbReference type="InterPro" id="IPR036390">
    <property type="entry name" value="WH_DNA-bd_sf"/>
</dbReference>
<dbReference type="GeneID" id="10643996"/>
<reference evidence="7 8" key="1">
    <citation type="submission" date="2011-05" db="EMBL/GenBank/DDBJ databases">
        <title>Complete sequence of Methanotorris igneus Kol 5.</title>
        <authorList>
            <consortium name="US DOE Joint Genome Institute"/>
            <person name="Lucas S."/>
            <person name="Han J."/>
            <person name="Lapidus A."/>
            <person name="Cheng J.-F."/>
            <person name="Goodwin L."/>
            <person name="Pitluck S."/>
            <person name="Peters L."/>
            <person name="Mikhailova N."/>
            <person name="Chertkov O."/>
            <person name="Han C."/>
            <person name="Tapia R."/>
            <person name="Land M."/>
            <person name="Hauser L."/>
            <person name="Kyrpides N."/>
            <person name="Ivanova N."/>
            <person name="Pagani I."/>
            <person name="Sieprawska-Lupa M."/>
            <person name="Whitman W."/>
            <person name="Woyke T."/>
        </authorList>
    </citation>
    <scope>NUCLEOTIDE SEQUENCE [LARGE SCALE GENOMIC DNA]</scope>
    <source>
        <strain evidence="8">DSM 5666 / JCM 11834 / Kol 5</strain>
    </source>
</reference>
<evidence type="ECO:0000256" key="1">
    <source>
        <dbReference type="ARBA" id="ARBA00023015"/>
    </source>
</evidence>
<dbReference type="InterPro" id="IPR036388">
    <property type="entry name" value="WH-like_DNA-bd_sf"/>
</dbReference>
<dbReference type="GO" id="GO:0006367">
    <property type="term" value="P:transcription initiation at RNA polymerase II promoter"/>
    <property type="evidence" value="ECO:0007669"/>
    <property type="project" value="InterPro"/>
</dbReference>
<dbReference type="InterPro" id="IPR039997">
    <property type="entry name" value="TFE"/>
</dbReference>
<dbReference type="RefSeq" id="WP_013799278.1">
    <property type="nucleotide sequence ID" value="NC_015562.1"/>
</dbReference>
<dbReference type="SUPFAM" id="SSF46785">
    <property type="entry name" value="Winged helix' DNA-binding domain"/>
    <property type="match status" value="1"/>
</dbReference>
<dbReference type="Pfam" id="PF02002">
    <property type="entry name" value="TFIIE_alpha"/>
    <property type="match status" value="1"/>
</dbReference>
<organism evidence="8">
    <name type="scientific">Methanotorris igneus (strain DSM 5666 / JCM 11834 / Kol 5)</name>
    <dbReference type="NCBI Taxonomy" id="880724"/>
    <lineage>
        <taxon>Archaea</taxon>
        <taxon>Methanobacteriati</taxon>
        <taxon>Methanobacteriota</taxon>
        <taxon>Methanomada group</taxon>
        <taxon>Methanococci</taxon>
        <taxon>Methanococcales</taxon>
        <taxon>Methanocaldococcaceae</taxon>
        <taxon>Methanotorris</taxon>
    </lineage>
</organism>
<dbReference type="NCBIfam" id="TIGR00373">
    <property type="entry name" value="transcription factor E"/>
    <property type="match status" value="1"/>
</dbReference>
<dbReference type="Gene3D" id="1.10.10.10">
    <property type="entry name" value="Winged helix-like DNA-binding domain superfamily/Winged helix DNA-binding domain"/>
    <property type="match status" value="1"/>
</dbReference>
<evidence type="ECO:0000256" key="4">
    <source>
        <dbReference type="HAMAP-Rule" id="MF_01909"/>
    </source>
</evidence>
<accession>F6BDW6</accession>
<dbReference type="GO" id="GO:0006355">
    <property type="term" value="P:regulation of DNA-templated transcription"/>
    <property type="evidence" value="ECO:0007669"/>
    <property type="project" value="UniProtKB-UniRule"/>
</dbReference>
<keyword evidence="3 4" id="KW-0804">Transcription</keyword>
<dbReference type="GO" id="GO:0003677">
    <property type="term" value="F:DNA binding"/>
    <property type="evidence" value="ECO:0007669"/>
    <property type="project" value="UniProtKB-KW"/>
</dbReference>
<evidence type="ECO:0000256" key="2">
    <source>
        <dbReference type="ARBA" id="ARBA00023125"/>
    </source>
</evidence>
<comment type="similarity">
    <text evidence="4">Belongs to the TFE family.</text>
</comment>
<evidence type="ECO:0000259" key="6">
    <source>
        <dbReference type="PROSITE" id="PS51344"/>
    </source>
</evidence>
<dbReference type="HOGENOM" id="CLU_100097_0_0_2"/>
<name>F6BDW6_METIK</name>
<keyword evidence="1 4" id="KW-0805">Transcription regulation</keyword>
<evidence type="ECO:0000313" key="7">
    <source>
        <dbReference type="EMBL" id="AEF96677.1"/>
    </source>
</evidence>
<dbReference type="InterPro" id="IPR016481">
    <property type="entry name" value="TF_E_archaea"/>
</dbReference>
<dbReference type="OrthoDB" id="5935at2157"/>
<evidence type="ECO:0000256" key="5">
    <source>
        <dbReference type="NCBIfam" id="TIGR00373"/>
    </source>
</evidence>
<comment type="function">
    <text evidence="4">Transcription factor that plays a role in the activation of archaeal genes transcribed by RNA polymerase. Facilitates transcription initiation by enhancing TATA-box recognition by TATA-box-binding protein (Tbp), and transcription factor B (Tfb) and RNA polymerase recruitment. Not absolutely required for transcription in vitro, but particularly important in cases where Tbp or Tfb function is not optimal. It dynamically alters the nucleic acid-binding properties of RNA polymerases by stabilizing the initiation complex and destabilizing elongation complexes. Seems to translocate with the RNA polymerase following initiation and acts by binding to the non template strand of the transcription bubble in elongation complexes.</text>
</comment>
<proteinExistence type="inferred from homology"/>
<dbReference type="InterPro" id="IPR002853">
    <property type="entry name" value="TFIIE_asu"/>
</dbReference>
<keyword evidence="2 4" id="KW-0238">DNA-binding</keyword>
<dbReference type="InterPro" id="IPR024550">
    <property type="entry name" value="TFIIEa/SarR/Rpc3_HTH_dom"/>
</dbReference>
<dbReference type="PIRSF" id="PIRSF006373">
    <property type="entry name" value="TF_E_archaea"/>
    <property type="match status" value="1"/>
</dbReference>
<comment type="subunit">
    <text evidence="4">Monomer. Interaction with RNA polymerase subunits RpoF and RpoE is necessary for Tfe stimulatory transcription activity. Able to interact with Tbp and RNA polymerase in the absence of DNA promoter. Interacts both with the preinitiation and elongation complexes.</text>
</comment>
<dbReference type="STRING" id="880724.Metig_1138"/>
<keyword evidence="8" id="KW-1185">Reference proteome</keyword>
<feature type="domain" description="HTH TFE/IIEalpha-type" evidence="6">
    <location>
        <begin position="13"/>
        <end position="98"/>
    </location>
</feature>
<gene>
    <name evidence="4" type="primary">tfe</name>
    <name evidence="7" type="ordered locus">Metig_1138</name>
</gene>
<protein>
    <recommendedName>
        <fullName evidence="4 5">Transcription factor E</fullName>
        <shortName evidence="4">TFE</shortName>
    </recommendedName>
    <alternativeName>
        <fullName evidence="4">TFIIE subunit alpha homolog</fullName>
    </alternativeName>
    <alternativeName>
        <fullName evidence="4">Transcription initiation factor TFIIE</fullName>
    </alternativeName>
</protein>
<dbReference type="PANTHER" id="PTHR13097">
    <property type="entry name" value="TRANSCRIPTION INITIATION FACTOR IIE, ALPHA SUBUNIT"/>
    <property type="match status" value="1"/>
</dbReference>
<evidence type="ECO:0000256" key="3">
    <source>
        <dbReference type="ARBA" id="ARBA00023163"/>
    </source>
</evidence>
<dbReference type="AlphaFoldDB" id="F6BDW6"/>
<dbReference type="HAMAP" id="MF_01909">
    <property type="entry name" value="TFE_arch"/>
    <property type="match status" value="1"/>
</dbReference>
<dbReference type="EMBL" id="CP002737">
    <property type="protein sequence ID" value="AEF96677.1"/>
    <property type="molecule type" value="Genomic_DNA"/>
</dbReference>
<sequence length="184" mass="22295">MKLSKEEIYKMFDNPLVQEVLFDIFDGEEEGFEILDVLLELGEATDDEIARKLNLKLNLVRKLLYKIYEARLVDYRREKDEDTNWYTYTWKPTIEKLPYVVKKRVNHILDDLKKRLEFEENNMFFYCPECNLRFVFDEAMETGFRCPRCDGILQEFDNREIIKSLKEQIAFFENEIKTNPLFSR</sequence>
<dbReference type="Proteomes" id="UP000009227">
    <property type="component" value="Chromosome"/>
</dbReference>
<dbReference type="KEGG" id="mig:Metig_1138"/>
<dbReference type="InterPro" id="IPR017919">
    <property type="entry name" value="TFIIE/TFIIEa_HTH"/>
</dbReference>